<comment type="cofactor">
    <cofactor evidence="1">
        <name>Mg(2+)</name>
        <dbReference type="ChEBI" id="CHEBI:18420"/>
    </cofactor>
</comment>
<organism evidence="20 21">
    <name type="scientific">Meripilus lineatus</name>
    <dbReference type="NCBI Taxonomy" id="2056292"/>
    <lineage>
        <taxon>Eukaryota</taxon>
        <taxon>Fungi</taxon>
        <taxon>Dikarya</taxon>
        <taxon>Basidiomycota</taxon>
        <taxon>Agaricomycotina</taxon>
        <taxon>Agaricomycetes</taxon>
        <taxon>Polyporales</taxon>
        <taxon>Meripilaceae</taxon>
        <taxon>Meripilus</taxon>
    </lineage>
</organism>
<evidence type="ECO:0000256" key="1">
    <source>
        <dbReference type="ARBA" id="ARBA00001946"/>
    </source>
</evidence>
<gene>
    <name evidence="20" type="ORF">NLI96_g10984</name>
</gene>
<evidence type="ECO:0000256" key="5">
    <source>
        <dbReference type="ARBA" id="ARBA00005458"/>
    </source>
</evidence>
<evidence type="ECO:0000256" key="9">
    <source>
        <dbReference type="ARBA" id="ARBA00022679"/>
    </source>
</evidence>
<keyword evidence="13" id="KW-0443">Lipid metabolism</keyword>
<protein>
    <recommendedName>
        <fullName evidence="7">Phosphatidate cytidylyltransferase, mitochondrial</fullName>
        <ecNumber evidence="6">2.7.7.41</ecNumber>
    </recommendedName>
    <alternativeName>
        <fullName evidence="18">CDP-diacylglycerol synthase</fullName>
    </alternativeName>
</protein>
<evidence type="ECO:0000256" key="18">
    <source>
        <dbReference type="ARBA" id="ARBA00029893"/>
    </source>
</evidence>
<evidence type="ECO:0000256" key="2">
    <source>
        <dbReference type="ARBA" id="ARBA00004443"/>
    </source>
</evidence>
<dbReference type="GO" id="GO:0016024">
    <property type="term" value="P:CDP-diacylglycerol biosynthetic process"/>
    <property type="evidence" value="ECO:0007669"/>
    <property type="project" value="TreeGrafter"/>
</dbReference>
<evidence type="ECO:0000256" key="3">
    <source>
        <dbReference type="ARBA" id="ARBA00005119"/>
    </source>
</evidence>
<evidence type="ECO:0000256" key="11">
    <source>
        <dbReference type="ARBA" id="ARBA00022792"/>
    </source>
</evidence>
<evidence type="ECO:0000256" key="17">
    <source>
        <dbReference type="ARBA" id="ARBA00023264"/>
    </source>
</evidence>
<keyword evidence="11" id="KW-0999">Mitochondrion inner membrane</keyword>
<dbReference type="EMBL" id="JANAWD010000677">
    <property type="protein sequence ID" value="KAJ3476702.1"/>
    <property type="molecule type" value="Genomic_DNA"/>
</dbReference>
<comment type="pathway">
    <text evidence="3">Phospholipid metabolism; CDP-diacylglycerol biosynthesis; CDP-diacylglycerol from sn-glycerol 3-phosphate: step 3/3.</text>
</comment>
<evidence type="ECO:0000256" key="14">
    <source>
        <dbReference type="ARBA" id="ARBA00023128"/>
    </source>
</evidence>
<evidence type="ECO:0000256" key="19">
    <source>
        <dbReference type="SAM" id="MobiDB-lite"/>
    </source>
</evidence>
<keyword evidence="8" id="KW-0444">Lipid biosynthesis</keyword>
<dbReference type="PANTHER" id="PTHR13619:SF0">
    <property type="entry name" value="PHOSPHATIDATE CYTIDYLYLTRANSFERASE, MITOCHONDRIAL"/>
    <property type="match status" value="1"/>
</dbReference>
<dbReference type="InterPro" id="IPR015222">
    <property type="entry name" value="Tam41"/>
</dbReference>
<evidence type="ECO:0000256" key="8">
    <source>
        <dbReference type="ARBA" id="ARBA00022516"/>
    </source>
</evidence>
<evidence type="ECO:0000313" key="21">
    <source>
        <dbReference type="Proteomes" id="UP001212997"/>
    </source>
</evidence>
<comment type="similarity">
    <text evidence="5">Belongs to the TAM41 family.</text>
</comment>
<keyword evidence="15" id="KW-0472">Membrane</keyword>
<dbReference type="GO" id="GO:0004605">
    <property type="term" value="F:phosphatidate cytidylyltransferase activity"/>
    <property type="evidence" value="ECO:0007669"/>
    <property type="project" value="UniProtKB-EC"/>
</dbReference>
<keyword evidence="10" id="KW-0548">Nucleotidyltransferase</keyword>
<name>A0AAD5UWX4_9APHY</name>
<keyword evidence="9" id="KW-0808">Transferase</keyword>
<comment type="caution">
    <text evidence="20">The sequence shown here is derived from an EMBL/GenBank/DDBJ whole genome shotgun (WGS) entry which is preliminary data.</text>
</comment>
<dbReference type="Pfam" id="PF09139">
    <property type="entry name" value="Tam41_Mmp37"/>
    <property type="match status" value="1"/>
</dbReference>
<dbReference type="EC" id="2.7.7.41" evidence="6"/>
<evidence type="ECO:0000256" key="13">
    <source>
        <dbReference type="ARBA" id="ARBA00023098"/>
    </source>
</evidence>
<evidence type="ECO:0000256" key="12">
    <source>
        <dbReference type="ARBA" id="ARBA00022842"/>
    </source>
</evidence>
<keyword evidence="14" id="KW-0496">Mitochondrion</keyword>
<evidence type="ECO:0000313" key="20">
    <source>
        <dbReference type="EMBL" id="KAJ3476702.1"/>
    </source>
</evidence>
<dbReference type="GO" id="GO:0032049">
    <property type="term" value="P:cardiolipin biosynthetic process"/>
    <property type="evidence" value="ECO:0007669"/>
    <property type="project" value="InterPro"/>
</dbReference>
<evidence type="ECO:0000256" key="6">
    <source>
        <dbReference type="ARBA" id="ARBA00012487"/>
    </source>
</evidence>
<sequence length="433" mass="48389">MLSRVSPHRCIKLRPHYYNTVRSLTTETISSPGPSLPPPGPPPPHLKHPASPKPLSRTRLNPAPRPVVVHRRQALPYLPPTFGRNQILPVTDATRALLEDIVAQFNAPIRYAFAYGSGVFEQDGYKKSGEGGKEEGPMLDFIFAVTHSDHWHSINMNQYPAHYPLHARALGSSFVAKVEDLSPGVWFNTYVPMKGVTIKYGVTTVDNLCSDLLNWKTLYLAGRMHKPIRIIKDDARVRLTQQVNLTSAIRAALLTLPESFTETELFERIAGFSYTGDVRMLLPAENRGKVGNIVRKQEEQFKELYHRLVVALPGVHWQSYSSRMIQQDISPQSRAAHLRKLPTNLLKGVTKHYESASLPARESDESVYWARLAGDEKFSEVLQNEIGNIVRYPSLVQSMKGVVSAGLGKSLRYSTAKVGKWWTSSGGSKESSS</sequence>
<evidence type="ECO:0000256" key="7">
    <source>
        <dbReference type="ARBA" id="ARBA00018337"/>
    </source>
</evidence>
<keyword evidence="17" id="KW-1208">Phospholipid metabolism</keyword>
<keyword evidence="12" id="KW-0460">Magnesium</keyword>
<evidence type="ECO:0000256" key="4">
    <source>
        <dbReference type="ARBA" id="ARBA00005189"/>
    </source>
</evidence>
<dbReference type="Proteomes" id="UP001212997">
    <property type="component" value="Unassembled WGS sequence"/>
</dbReference>
<dbReference type="PANTHER" id="PTHR13619">
    <property type="entry name" value="PHOSPHATIDATE CYTIDYLYLTRANSFERASE, MITOCHONDRIAL"/>
    <property type="match status" value="1"/>
</dbReference>
<dbReference type="GO" id="GO:0005743">
    <property type="term" value="C:mitochondrial inner membrane"/>
    <property type="evidence" value="ECO:0007669"/>
    <property type="project" value="UniProtKB-SubCell"/>
</dbReference>
<keyword evidence="16" id="KW-0594">Phospholipid biosynthesis</keyword>
<evidence type="ECO:0000256" key="15">
    <source>
        <dbReference type="ARBA" id="ARBA00023136"/>
    </source>
</evidence>
<evidence type="ECO:0000256" key="10">
    <source>
        <dbReference type="ARBA" id="ARBA00022695"/>
    </source>
</evidence>
<reference evidence="20" key="1">
    <citation type="submission" date="2022-07" db="EMBL/GenBank/DDBJ databases">
        <title>Genome Sequence of Physisporinus lineatus.</title>
        <authorList>
            <person name="Buettner E."/>
        </authorList>
    </citation>
    <scope>NUCLEOTIDE SEQUENCE</scope>
    <source>
        <strain evidence="20">VT162</strain>
    </source>
</reference>
<comment type="pathway">
    <text evidence="4">Lipid metabolism.</text>
</comment>
<accession>A0AAD5UWX4</accession>
<evidence type="ECO:0000256" key="16">
    <source>
        <dbReference type="ARBA" id="ARBA00023209"/>
    </source>
</evidence>
<dbReference type="AlphaFoldDB" id="A0AAD5UWX4"/>
<feature type="region of interest" description="Disordered" evidence="19">
    <location>
        <begin position="26"/>
        <end position="64"/>
    </location>
</feature>
<proteinExistence type="inferred from homology"/>
<comment type="subcellular location">
    <subcellularLocation>
        <location evidence="2">Mitochondrion inner membrane</location>
        <topology evidence="2">Peripheral membrane protein</topology>
        <orientation evidence="2">Matrix side</orientation>
    </subcellularLocation>
</comment>
<feature type="compositionally biased region" description="Pro residues" evidence="19">
    <location>
        <begin position="34"/>
        <end position="44"/>
    </location>
</feature>
<keyword evidence="21" id="KW-1185">Reference proteome</keyword>